<organism evidence="3 4">
    <name type="scientific">Treponema lecithinolyticum ATCC 700332</name>
    <dbReference type="NCBI Taxonomy" id="1321815"/>
    <lineage>
        <taxon>Bacteria</taxon>
        <taxon>Pseudomonadati</taxon>
        <taxon>Spirochaetota</taxon>
        <taxon>Spirochaetia</taxon>
        <taxon>Spirochaetales</taxon>
        <taxon>Treponemataceae</taxon>
        <taxon>Treponema</taxon>
    </lineage>
</organism>
<dbReference type="InterPro" id="IPR052369">
    <property type="entry name" value="UG_Glycosaminoglycan_Hydrolase"/>
</dbReference>
<evidence type="ECO:0000313" key="4">
    <source>
        <dbReference type="Proteomes" id="UP000016649"/>
    </source>
</evidence>
<dbReference type="PANTHER" id="PTHR36845:SF1">
    <property type="entry name" value="HYDROLASE, PUTATIVE (AFU_ORTHOLOGUE AFUA_7G05090)-RELATED"/>
    <property type="match status" value="1"/>
</dbReference>
<keyword evidence="1 3" id="KW-0378">Hydrolase</keyword>
<dbReference type="InterPro" id="IPR012341">
    <property type="entry name" value="6hp_glycosidase-like_sf"/>
</dbReference>
<dbReference type="Pfam" id="PF07470">
    <property type="entry name" value="Glyco_hydro_88"/>
    <property type="match status" value="1"/>
</dbReference>
<evidence type="ECO:0000256" key="2">
    <source>
        <dbReference type="ARBA" id="ARBA00038358"/>
    </source>
</evidence>
<comment type="caution">
    <text evidence="3">The sequence shown here is derived from an EMBL/GenBank/DDBJ whole genome shotgun (WGS) entry which is preliminary data.</text>
</comment>
<dbReference type="Gene3D" id="1.50.10.10">
    <property type="match status" value="1"/>
</dbReference>
<dbReference type="RefSeq" id="WP_021687863.1">
    <property type="nucleotide sequence ID" value="NZ_KI260569.1"/>
</dbReference>
<reference evidence="3 4" key="1">
    <citation type="submission" date="2013-08" db="EMBL/GenBank/DDBJ databases">
        <authorList>
            <person name="Weinstock G."/>
            <person name="Sodergren E."/>
            <person name="Wylie T."/>
            <person name="Fulton L."/>
            <person name="Fulton R."/>
            <person name="Fronick C."/>
            <person name="O'Laughlin M."/>
            <person name="Godfrey J."/>
            <person name="Miner T."/>
            <person name="Herter B."/>
            <person name="Appelbaum E."/>
            <person name="Cordes M."/>
            <person name="Lek S."/>
            <person name="Wollam A."/>
            <person name="Pepin K.H."/>
            <person name="Palsikar V.B."/>
            <person name="Mitreva M."/>
            <person name="Wilson R.K."/>
        </authorList>
    </citation>
    <scope>NUCLEOTIDE SEQUENCE [LARGE SCALE GENOMIC DNA]</scope>
    <source>
        <strain evidence="3 4">ATCC 700332</strain>
    </source>
</reference>
<dbReference type="SUPFAM" id="SSF48208">
    <property type="entry name" value="Six-hairpin glycosidases"/>
    <property type="match status" value="1"/>
</dbReference>
<dbReference type="EMBL" id="AWVH01000039">
    <property type="protein sequence ID" value="ERJ92004.1"/>
    <property type="molecule type" value="Genomic_DNA"/>
</dbReference>
<accession>A0ABN0NX47</accession>
<dbReference type="Proteomes" id="UP000016649">
    <property type="component" value="Unassembled WGS sequence"/>
</dbReference>
<dbReference type="PANTHER" id="PTHR36845">
    <property type="entry name" value="HYDROLASE, PUTATIVE (AFU_ORTHOLOGUE AFUA_7G05090)-RELATED"/>
    <property type="match status" value="1"/>
</dbReference>
<keyword evidence="4" id="KW-1185">Reference proteome</keyword>
<dbReference type="InterPro" id="IPR010905">
    <property type="entry name" value="Glyco_hydro_88"/>
</dbReference>
<dbReference type="InterPro" id="IPR008928">
    <property type="entry name" value="6-hairpin_glycosidase_sf"/>
</dbReference>
<gene>
    <name evidence="3" type="ORF">HMPREF9193_01662</name>
</gene>
<evidence type="ECO:0000256" key="1">
    <source>
        <dbReference type="ARBA" id="ARBA00022801"/>
    </source>
</evidence>
<dbReference type="GO" id="GO:0016787">
    <property type="term" value="F:hydrolase activity"/>
    <property type="evidence" value="ECO:0007669"/>
    <property type="project" value="UniProtKB-KW"/>
</dbReference>
<comment type="similarity">
    <text evidence="2">Belongs to the glycosyl hydrolase 88 family.</text>
</comment>
<name>A0ABN0NX47_TRELE</name>
<evidence type="ECO:0000313" key="3">
    <source>
        <dbReference type="EMBL" id="ERJ92004.1"/>
    </source>
</evidence>
<sequence length="395" mass="45614">MKNILTEPIKNPERFLCKKLDKAYIEQAISKVLKKIDIMMERFGERFPFCASENGKYEVIENIEWTTGFWTGMLHLAYEYTGNEKYRALADKHVLSFKERIERKGKDVQHHDLGFLYTLSCIAAYKVYGNETAKKAALEAADFLCTRYLKNAGIIQAWGDLNDPEQQGRMIIDCNLNLPLLYWASETTGNGEYKKIAYTHVKNAQKYIIREDASTFHTFYMDVETGKPKFGKTHQGKSDDSCWARGQAWGVYGFMLSYAYTKDVSLLETVQKLTAYFLNRLPDDLIPYWDLSIANGSDEPRDSSSAAIVVCGLLELLKYLPLTDEKRGFYENVVYAMVKNMNELYVSTDSTEDGVLAHSTYALPQGKGIDEFCSWGDYYYFEALMRMYKTWQPYW</sequence>
<protein>
    <submittedName>
        <fullName evidence="3">Unsaturated glucuronyl hydrolase</fullName>
    </submittedName>
</protein>
<proteinExistence type="inferred from homology"/>